<dbReference type="InterPro" id="IPR051785">
    <property type="entry name" value="MMCE/EMCE_epimerase"/>
</dbReference>
<reference evidence="3 4" key="1">
    <citation type="submission" date="2019-03" db="EMBL/GenBank/DDBJ databases">
        <title>Metabolic potential of uncultured bacteria and archaea associated with petroleum seepage in deep-sea sediments.</title>
        <authorList>
            <person name="Dong X."/>
            <person name="Hubert C."/>
        </authorList>
    </citation>
    <scope>NUCLEOTIDE SEQUENCE [LARGE SCALE GENOMIC DNA]</scope>
    <source>
        <strain evidence="3">E44_bin92</strain>
    </source>
</reference>
<evidence type="ECO:0000256" key="1">
    <source>
        <dbReference type="ARBA" id="ARBA00022723"/>
    </source>
</evidence>
<gene>
    <name evidence="3" type="ORF">E3J95_00150</name>
</gene>
<evidence type="ECO:0000313" key="3">
    <source>
        <dbReference type="EMBL" id="TES87147.1"/>
    </source>
</evidence>
<dbReference type="GO" id="GO:0046872">
    <property type="term" value="F:metal ion binding"/>
    <property type="evidence" value="ECO:0007669"/>
    <property type="project" value="UniProtKB-KW"/>
</dbReference>
<sequence>MKRKIVQIGILVKDLQKSMERFWETLGIGPWDVYTFGSDTVREFTFYGQPVKEPFAFKIALAKFGDIQFELMQPVKGPNIYERFLKEKGEGFHHIKEKVADDEMEETLEKFRKKGVEVIQSGKCGTDVFCYLNTEPTLGIIYELGNDGEVGPPERRYPPDK</sequence>
<organism evidence="3 4">
    <name type="scientific">Aerophobetes bacterium</name>
    <dbReference type="NCBI Taxonomy" id="2030807"/>
    <lineage>
        <taxon>Bacteria</taxon>
        <taxon>Candidatus Aerophobota</taxon>
    </lineage>
</organism>
<dbReference type="SUPFAM" id="SSF54593">
    <property type="entry name" value="Glyoxalase/Bleomycin resistance protein/Dihydroxybiphenyl dioxygenase"/>
    <property type="match status" value="1"/>
</dbReference>
<dbReference type="PANTHER" id="PTHR43048:SF3">
    <property type="entry name" value="METHYLMALONYL-COA EPIMERASE, MITOCHONDRIAL"/>
    <property type="match status" value="1"/>
</dbReference>
<protein>
    <submittedName>
        <fullName evidence="3">VOC family protein</fullName>
    </submittedName>
</protein>
<keyword evidence="1" id="KW-0479">Metal-binding</keyword>
<dbReference type="EMBL" id="SOKU01000007">
    <property type="protein sequence ID" value="TES87147.1"/>
    <property type="molecule type" value="Genomic_DNA"/>
</dbReference>
<dbReference type="InterPro" id="IPR037523">
    <property type="entry name" value="VOC_core"/>
</dbReference>
<dbReference type="PROSITE" id="PS51819">
    <property type="entry name" value="VOC"/>
    <property type="match status" value="1"/>
</dbReference>
<evidence type="ECO:0000259" key="2">
    <source>
        <dbReference type="PROSITE" id="PS51819"/>
    </source>
</evidence>
<accession>A0A523QMU2</accession>
<dbReference type="GO" id="GO:0004493">
    <property type="term" value="F:methylmalonyl-CoA epimerase activity"/>
    <property type="evidence" value="ECO:0007669"/>
    <property type="project" value="TreeGrafter"/>
</dbReference>
<name>A0A523QMU2_UNCAE</name>
<dbReference type="InterPro" id="IPR029068">
    <property type="entry name" value="Glyas_Bleomycin-R_OHBP_Dase"/>
</dbReference>
<dbReference type="GO" id="GO:0046491">
    <property type="term" value="P:L-methylmalonyl-CoA metabolic process"/>
    <property type="evidence" value="ECO:0007669"/>
    <property type="project" value="TreeGrafter"/>
</dbReference>
<dbReference type="Gene3D" id="3.10.180.10">
    <property type="entry name" value="2,3-Dihydroxybiphenyl 1,2-Dioxygenase, domain 1"/>
    <property type="match status" value="1"/>
</dbReference>
<dbReference type="Proteomes" id="UP000320781">
    <property type="component" value="Unassembled WGS sequence"/>
</dbReference>
<evidence type="ECO:0000313" key="4">
    <source>
        <dbReference type="Proteomes" id="UP000320781"/>
    </source>
</evidence>
<proteinExistence type="predicted"/>
<feature type="domain" description="VOC" evidence="2">
    <location>
        <begin position="4"/>
        <end position="147"/>
    </location>
</feature>
<dbReference type="AlphaFoldDB" id="A0A523QMU2"/>
<dbReference type="Pfam" id="PF13669">
    <property type="entry name" value="Glyoxalase_4"/>
    <property type="match status" value="1"/>
</dbReference>
<comment type="caution">
    <text evidence="3">The sequence shown here is derived from an EMBL/GenBank/DDBJ whole genome shotgun (WGS) entry which is preliminary data.</text>
</comment>
<dbReference type="PANTHER" id="PTHR43048">
    <property type="entry name" value="METHYLMALONYL-COA EPIMERASE"/>
    <property type="match status" value="1"/>
</dbReference>